<dbReference type="Proteomes" id="UP000310249">
    <property type="component" value="Unassembled WGS sequence"/>
</dbReference>
<dbReference type="GO" id="GO:1990281">
    <property type="term" value="C:efflux pump complex"/>
    <property type="evidence" value="ECO:0007669"/>
    <property type="project" value="TreeGrafter"/>
</dbReference>
<keyword evidence="2" id="KW-0175">Coiled coil</keyword>
<proteinExistence type="inferred from homology"/>
<dbReference type="InterPro" id="IPR006143">
    <property type="entry name" value="RND_pump_MFP"/>
</dbReference>
<feature type="coiled-coil region" evidence="2">
    <location>
        <begin position="110"/>
        <end position="180"/>
    </location>
</feature>
<dbReference type="PANTHER" id="PTHR30469:SF15">
    <property type="entry name" value="HLYD FAMILY OF SECRETION PROTEINS"/>
    <property type="match status" value="1"/>
</dbReference>
<dbReference type="OrthoDB" id="6382359at2"/>
<dbReference type="GO" id="GO:0015562">
    <property type="term" value="F:efflux transmembrane transporter activity"/>
    <property type="evidence" value="ECO:0007669"/>
    <property type="project" value="TreeGrafter"/>
</dbReference>
<gene>
    <name evidence="3" type="ORF">CWB99_12215</name>
</gene>
<protein>
    <submittedName>
        <fullName evidence="3">Efflux transporter periplasmic adaptor subunit</fullName>
    </submittedName>
</protein>
<dbReference type="PANTHER" id="PTHR30469">
    <property type="entry name" value="MULTIDRUG RESISTANCE PROTEIN MDTA"/>
    <property type="match status" value="1"/>
</dbReference>
<sequence length="381" mass="42622">MMFKARFPAIAAGATLLLSLVTVVLMTPVEPMSRVEQIVVPSVSVLTIERTELTPTLSVQAHTQARWPVQLKATSSARLEYLGTDMEPGKHVKKGQVLARLNTRLLESQLFEAQSTLKQAELNLQQQLHEQEVAQSMRPAQSSTAFARMEPHLAAARAELARAQQNVKSAQQLLDDAIVIAPYDAMITQRFVSPGEWMEASQTLFELVASDSMDIHVPLSQHDWDRISKADLDKNVIKVHSRSGASWPASVRYVSPLVNETTRQRTLVLTVSDPYHHETQLLPNQQVKVQFELKNEGALYELPLSAVDPDEFIWVVTAQQQLRQLNVRVIEVRANSVIVSLIDEQPASLQVVRFPLRSMMAKKHVNPVTEALQIADKQEAL</sequence>
<dbReference type="AlphaFoldDB" id="A0A5S3WL35"/>
<comment type="caution">
    <text evidence="3">The sequence shown here is derived from an EMBL/GenBank/DDBJ whole genome shotgun (WGS) entry which is preliminary data.</text>
</comment>
<dbReference type="SUPFAM" id="SSF111369">
    <property type="entry name" value="HlyD-like secretion proteins"/>
    <property type="match status" value="1"/>
</dbReference>
<dbReference type="EMBL" id="PNCI01000027">
    <property type="protein sequence ID" value="TMP28169.1"/>
    <property type="molecule type" value="Genomic_DNA"/>
</dbReference>
<dbReference type="Gene3D" id="2.40.30.170">
    <property type="match status" value="1"/>
</dbReference>
<dbReference type="Gene3D" id="1.10.287.470">
    <property type="entry name" value="Helix hairpin bin"/>
    <property type="match status" value="1"/>
</dbReference>
<dbReference type="NCBIfam" id="TIGR01730">
    <property type="entry name" value="RND_mfp"/>
    <property type="match status" value="1"/>
</dbReference>
<evidence type="ECO:0000313" key="4">
    <source>
        <dbReference type="Proteomes" id="UP000310249"/>
    </source>
</evidence>
<reference evidence="3 4" key="1">
    <citation type="submission" date="2018-01" db="EMBL/GenBank/DDBJ databases">
        <authorList>
            <person name="Paulsen S."/>
            <person name="Gram L.K."/>
        </authorList>
    </citation>
    <scope>NUCLEOTIDE SEQUENCE [LARGE SCALE GENOMIC DNA]</scope>
    <source>
        <strain evidence="3 4">S2676</strain>
    </source>
</reference>
<reference evidence="4" key="2">
    <citation type="submission" date="2019-06" db="EMBL/GenBank/DDBJ databases">
        <title>Co-occurence of chitin degradation, pigmentation and bioactivity in marine Pseudoalteromonas.</title>
        <authorList>
            <person name="Sonnenschein E.C."/>
            <person name="Bech P.K."/>
        </authorList>
    </citation>
    <scope>NUCLEOTIDE SEQUENCE [LARGE SCALE GENOMIC DNA]</scope>
    <source>
        <strain evidence="4">S2676</strain>
    </source>
</reference>
<evidence type="ECO:0000256" key="1">
    <source>
        <dbReference type="ARBA" id="ARBA00009477"/>
    </source>
</evidence>
<dbReference type="RefSeq" id="WP_138550525.1">
    <property type="nucleotide sequence ID" value="NZ_PNCH01000013.1"/>
</dbReference>
<organism evidence="3 4">
    <name type="scientific">Pseudoalteromonas rubra</name>
    <dbReference type="NCBI Taxonomy" id="43658"/>
    <lineage>
        <taxon>Bacteria</taxon>
        <taxon>Pseudomonadati</taxon>
        <taxon>Pseudomonadota</taxon>
        <taxon>Gammaproteobacteria</taxon>
        <taxon>Alteromonadales</taxon>
        <taxon>Pseudoalteromonadaceae</taxon>
        <taxon>Pseudoalteromonas</taxon>
    </lineage>
</organism>
<evidence type="ECO:0000313" key="3">
    <source>
        <dbReference type="EMBL" id="TMP28169.1"/>
    </source>
</evidence>
<evidence type="ECO:0000256" key="2">
    <source>
        <dbReference type="SAM" id="Coils"/>
    </source>
</evidence>
<comment type="similarity">
    <text evidence="1">Belongs to the membrane fusion protein (MFP) (TC 8.A.1) family.</text>
</comment>
<name>A0A5S3WL35_9GAMM</name>
<accession>A0A5S3WL35</accession>
<dbReference type="Gene3D" id="2.40.50.100">
    <property type="match status" value="1"/>
</dbReference>